<dbReference type="InterPro" id="IPR033803">
    <property type="entry name" value="CBD-like_Golvesin-Xly"/>
</dbReference>
<name>A0AB34R295_9PORP</name>
<dbReference type="Pfam" id="PF25275">
    <property type="entry name" value="Golvesin_C"/>
    <property type="match status" value="1"/>
</dbReference>
<feature type="transmembrane region" description="Helical" evidence="1">
    <location>
        <begin position="21"/>
        <end position="41"/>
    </location>
</feature>
<evidence type="ECO:0000313" key="3">
    <source>
        <dbReference type="EMBL" id="KIO43353.1"/>
    </source>
</evidence>
<protein>
    <recommendedName>
        <fullName evidence="2">Golvesin/Xly CBD-like domain-containing protein</fullName>
    </recommendedName>
</protein>
<accession>A0AB34R295</accession>
<evidence type="ECO:0000313" key="4">
    <source>
        <dbReference type="Proteomes" id="UP000031937"/>
    </source>
</evidence>
<reference evidence="3 4" key="1">
    <citation type="submission" date="2014-07" db="EMBL/GenBank/DDBJ databases">
        <title>Porphyromonadaceae bacterium OUH 334697 = ATCC BAA-2682 = DSM 28341 draft genome.</title>
        <authorList>
            <person name="Sydenham T.V."/>
            <person name="Hasman H."/>
            <person name="Justesen U.S."/>
        </authorList>
    </citation>
    <scope>NUCLEOTIDE SEQUENCE [LARGE SCALE GENOMIC DNA]</scope>
    <source>
        <strain evidence="3 4">OUH 334697</strain>
    </source>
</reference>
<feature type="domain" description="Golvesin/Xly CBD-like" evidence="2">
    <location>
        <begin position="928"/>
        <end position="1070"/>
    </location>
</feature>
<dbReference type="EMBL" id="JPIT01000031">
    <property type="protein sequence ID" value="KIO43353.1"/>
    <property type="molecule type" value="Genomic_DNA"/>
</dbReference>
<feature type="transmembrane region" description="Helical" evidence="1">
    <location>
        <begin position="145"/>
        <end position="167"/>
    </location>
</feature>
<evidence type="ECO:0000259" key="2">
    <source>
        <dbReference type="Pfam" id="PF25275"/>
    </source>
</evidence>
<feature type="transmembrane region" description="Helical" evidence="1">
    <location>
        <begin position="257"/>
        <end position="278"/>
    </location>
</feature>
<dbReference type="RefSeq" id="WP_041503586.1">
    <property type="nucleotide sequence ID" value="NZ_JPIT01000031.1"/>
</dbReference>
<organism evidence="3 4">
    <name type="scientific">Sanguibacteroides justesenii</name>
    <dbReference type="NCBI Taxonomy" id="1547597"/>
    <lineage>
        <taxon>Bacteria</taxon>
        <taxon>Pseudomonadati</taxon>
        <taxon>Bacteroidota</taxon>
        <taxon>Bacteroidia</taxon>
        <taxon>Bacteroidales</taxon>
        <taxon>Porphyromonadaceae</taxon>
        <taxon>Sanguibacteroides</taxon>
    </lineage>
</organism>
<feature type="transmembrane region" description="Helical" evidence="1">
    <location>
        <begin position="61"/>
        <end position="83"/>
    </location>
</feature>
<keyword evidence="1" id="KW-0812">Transmembrane</keyword>
<sequence>MSYKNIKQIAKYEVKILMRDNGFRFVSLFCIVLVTCIHLLRQGNIKNPDWIAISLPSAIPFANAYLISFFLIFITVFFGGRFISKRRYDESLSSIDIRPFSNIDYTLGKIVGFMIVVLGLDCMLALIAIFINILLSDAPFAIFPYVFYFFTLTLPLFVFVLGYSVMVKGVVKNQAMARFVLLFLSFILVKIVPDYFFGIFDPFATYLPNVFSDVTGFSVLNIYFIHRLIFFLVGVGMLFLGILTVNRIWNSDRVRVYTVFAGSSFLLLGCVLGFIYIIHFKREEEEREKIRIVFEKYDKQLKIRVVSHDISFKQVGNSYESTSEMVVYNPYDKPLTSFILYLNPGLEITSMMVEDEIVNFTREKQVVVLSCKLQAHETKKITLLYHGRPVSELCYPEITHLSDRMEERTYSILKMGNDFFYLSSDYTLLTPECMWYPISVPTVNISSPYSTIENYTRFRLTVTGEKERCVISQGEMKCRKDTVIFISPIKLTGVSLCMGKYIHKAIKHEGKLYEIYLFKGHEYLVDQFTDPKELIDSWSFDFRYTKHKAYVYNKLALIETPIHFAAYSRVWRDRSEYVQPELIFRPEREALLSSAFKVWKNALNEGISTPQHEFFNMVYLQNFESVRILKKGNVLFGPLEREKEIKNEYDISSLTRKNHFYIYSPEFKAIDIFFQYIQKRWDTMANSFGESNTFPAAIAYLQENSLEYLFQQPRENVIFDQVMWLKANDYLKRLLCKVPFDEFYLFTQDFIRRNTFCETNYEEFGKAFQERFDVDLIDFTRKIYKETRLPSFRLRDICLWQVENPDGSLGLLQSVKVWNKGNVGGVITLAGSFFERSVHYFIPVGACKEIRCYFDYRKVDKFNLEIQTNLSQNIPSSYLWRDIKLEEGMLMNPYAGVFDADTTLFMSKKGEYVVDDRDSGFYLLEDKKFFRNISHWKYSDWAGGYGEPVAGFLEKKGGIGNSYAVWETTLPEEGEYELFVYNNANAVENEMYSMNAVDGQVVVKKEPVQTYIFTCKEGEKIVSLTYTEMKQPGWISLGKYDFRIGMTQIKLSDKGSDSYQKVFADAVKWVKVK</sequence>
<dbReference type="AlphaFoldDB" id="A0AB34R295"/>
<feature type="transmembrane region" description="Helical" evidence="1">
    <location>
        <begin position="220"/>
        <end position="245"/>
    </location>
</feature>
<dbReference type="Proteomes" id="UP000031937">
    <property type="component" value="Unassembled WGS sequence"/>
</dbReference>
<feature type="transmembrane region" description="Helical" evidence="1">
    <location>
        <begin position="110"/>
        <end position="133"/>
    </location>
</feature>
<gene>
    <name evidence="3" type="ORF">IE90_09360</name>
</gene>
<evidence type="ECO:0000256" key="1">
    <source>
        <dbReference type="SAM" id="Phobius"/>
    </source>
</evidence>
<comment type="caution">
    <text evidence="3">The sequence shown here is derived from an EMBL/GenBank/DDBJ whole genome shotgun (WGS) entry which is preliminary data.</text>
</comment>
<keyword evidence="1" id="KW-1133">Transmembrane helix</keyword>
<keyword evidence="1" id="KW-0472">Membrane</keyword>
<proteinExistence type="predicted"/>
<feature type="transmembrane region" description="Helical" evidence="1">
    <location>
        <begin position="179"/>
        <end position="200"/>
    </location>
</feature>